<protein>
    <submittedName>
        <fullName evidence="2">Uncharacterized protein</fullName>
    </submittedName>
</protein>
<reference evidence="2 3" key="1">
    <citation type="journal article" date="2011" name="PLoS Genet.">
        <title>Genomic analysis of the necrotrophic fungal pathogens Sclerotinia sclerotiorum and Botrytis cinerea.</title>
        <authorList>
            <person name="Amselem J."/>
            <person name="Cuomo C.A."/>
            <person name="van Kan J.A."/>
            <person name="Viaud M."/>
            <person name="Benito E.P."/>
            <person name="Couloux A."/>
            <person name="Coutinho P.M."/>
            <person name="de Vries R.P."/>
            <person name="Dyer P.S."/>
            <person name="Fillinger S."/>
            <person name="Fournier E."/>
            <person name="Gout L."/>
            <person name="Hahn M."/>
            <person name="Kohn L."/>
            <person name="Lapalu N."/>
            <person name="Plummer K.M."/>
            <person name="Pradier J.M."/>
            <person name="Quevillon E."/>
            <person name="Sharon A."/>
            <person name="Simon A."/>
            <person name="ten Have A."/>
            <person name="Tudzynski B."/>
            <person name="Tudzynski P."/>
            <person name="Wincker P."/>
            <person name="Andrew M."/>
            <person name="Anthouard V."/>
            <person name="Beever R.E."/>
            <person name="Beffa R."/>
            <person name="Benoit I."/>
            <person name="Bouzid O."/>
            <person name="Brault B."/>
            <person name="Chen Z."/>
            <person name="Choquer M."/>
            <person name="Collemare J."/>
            <person name="Cotton P."/>
            <person name="Danchin E.G."/>
            <person name="Da Silva C."/>
            <person name="Gautier A."/>
            <person name="Giraud C."/>
            <person name="Giraud T."/>
            <person name="Gonzalez C."/>
            <person name="Grossetete S."/>
            <person name="Guldener U."/>
            <person name="Henrissat B."/>
            <person name="Howlett B.J."/>
            <person name="Kodira C."/>
            <person name="Kretschmer M."/>
            <person name="Lappartient A."/>
            <person name="Leroch M."/>
            <person name="Levis C."/>
            <person name="Mauceli E."/>
            <person name="Neuveglise C."/>
            <person name="Oeser B."/>
            <person name="Pearson M."/>
            <person name="Poulain J."/>
            <person name="Poussereau N."/>
            <person name="Quesneville H."/>
            <person name="Rascle C."/>
            <person name="Schumacher J."/>
            <person name="Segurens B."/>
            <person name="Sexton A."/>
            <person name="Silva E."/>
            <person name="Sirven C."/>
            <person name="Soanes D.M."/>
            <person name="Talbot N.J."/>
            <person name="Templeton M."/>
            <person name="Yandava C."/>
            <person name="Yarden O."/>
            <person name="Zeng Q."/>
            <person name="Rollins J.A."/>
            <person name="Lebrun M.H."/>
            <person name="Dickman M."/>
        </authorList>
    </citation>
    <scope>NUCLEOTIDE SEQUENCE [LARGE SCALE GENOMIC DNA]</scope>
    <source>
        <strain evidence="2 3">B05.10</strain>
    </source>
</reference>
<feature type="compositionally biased region" description="Polar residues" evidence="1">
    <location>
        <begin position="28"/>
        <end position="46"/>
    </location>
</feature>
<gene>
    <name evidence="2" type="ORF">BCIN_05g01370</name>
</gene>
<sequence>MVEYANMIGGLATPTRDGNDHHRGVLTDASSRMNRQRTNSFSTKQQYQCLSPDSFTTPDCKGFNTDYYLETAGRSSQSPHRRLRRDTSTRTLRSLARYQQTRRDHNQYDTIPYTPSKLSKVMIAEYELDISDIDTPFATMPTRLSLNKKLPPKPIFRLETSPERRGLLDATDLSSSSLQFPILQPKPVVKESAVKDFSLTDSVAAESHTQDSAFVVTPSFSYNSDTDSVFEVGTAQIGTAYGTSTNSQLLTPPEDQNMAVPRVRETNASIKRLQFNQAKLANTPETAAAKDHGLEVPSGNNFSASPGHIASMKDNGSPLPKNQRRSRSSLINDESSSPMAVNNVISRFSTHQKTHLSTDIDNSDKASVRSVIDVNSNDGLTELSTQVVIDSSDGVTEGADQDISNQDLAEDITDNPHEVTDQDDLAQATGGPTNQELIQVAVNTPIQAIAHGGSIDRSESQTTIGRKRGMSLLPSTRFARNADRIVLGTSPPYSKVSTRLYIDEFPEDIEQSNTVLEKIAKKTTPAARPKGLSAATSKFSKRKSSLPDSPENKTIKPAELTVEKRQSLADRLSKPTASSTARAKANAKPRKPTPAPKPSAMSSVKNAGRGLKSRLSGMMRNRRTSEVVVMDLPNSAPGSAPERTIAQRNIPTVVLENAPEVPSFENDRDVGEEFASFYSEITYLTEQVSQVSQAGYTTNDSTVRSKFVSSQVVDTSNEAAESTAEMVNYSTSVAQNSAMSTAQVDAIFREQDASPSDSVIEHRIQTLSLSAPRRTPPSVPNAYAQAQGNGQNSVQVTAGDGASDPPREESGNDGHAYEQPLPRHVEESLAEIKSTLDSIRHALTVERDPAQQIVLAGCAVFLTHKVQAINNNQKLRLLLQQAQDVMMLDASVEALAAKRTLRQLGHRVEAAIINHN</sequence>
<dbReference type="EMBL" id="CP009809">
    <property type="protein sequence ID" value="ATZ49724.1"/>
    <property type="molecule type" value="Genomic_DNA"/>
</dbReference>
<reference evidence="2 3" key="3">
    <citation type="journal article" date="2017" name="Mol. Plant Pathol.">
        <title>A gapless genome sequence of the fungus Botrytis cinerea.</title>
        <authorList>
            <person name="Van Kan J.A."/>
            <person name="Stassen J.H."/>
            <person name="Mosbach A."/>
            <person name="Van Der Lee T.A."/>
            <person name="Faino L."/>
            <person name="Farmer A.D."/>
            <person name="Papasotiriou D.G."/>
            <person name="Zhou S."/>
            <person name="Seidl M.F."/>
            <person name="Cottam E."/>
            <person name="Edel D."/>
            <person name="Hahn M."/>
            <person name="Schwartz D.C."/>
            <person name="Dietrich R.A."/>
            <person name="Widdison S."/>
            <person name="Scalliet G."/>
        </authorList>
    </citation>
    <scope>NUCLEOTIDE SEQUENCE [LARGE SCALE GENOMIC DNA]</scope>
    <source>
        <strain evidence="2 3">B05.10</strain>
    </source>
</reference>
<feature type="region of interest" description="Disordered" evidence="1">
    <location>
        <begin position="291"/>
        <end position="338"/>
    </location>
</feature>
<feature type="region of interest" description="Disordered" evidence="1">
    <location>
        <begin position="521"/>
        <end position="612"/>
    </location>
</feature>
<dbReference type="AlphaFoldDB" id="A0A384JH73"/>
<dbReference type="GeneID" id="5429511"/>
<dbReference type="KEGG" id="bfu:BCIN_05g01370"/>
<feature type="compositionally biased region" description="Polar residues" evidence="1">
    <location>
        <begin position="784"/>
        <end position="796"/>
    </location>
</feature>
<organism evidence="2 3">
    <name type="scientific">Botryotinia fuckeliana (strain B05.10)</name>
    <name type="common">Noble rot fungus</name>
    <name type="synonym">Botrytis cinerea</name>
    <dbReference type="NCBI Taxonomy" id="332648"/>
    <lineage>
        <taxon>Eukaryota</taxon>
        <taxon>Fungi</taxon>
        <taxon>Dikarya</taxon>
        <taxon>Ascomycota</taxon>
        <taxon>Pezizomycotina</taxon>
        <taxon>Leotiomycetes</taxon>
        <taxon>Helotiales</taxon>
        <taxon>Sclerotiniaceae</taxon>
        <taxon>Botrytis</taxon>
    </lineage>
</organism>
<dbReference type="OrthoDB" id="3542101at2759"/>
<evidence type="ECO:0000256" key="1">
    <source>
        <dbReference type="SAM" id="MobiDB-lite"/>
    </source>
</evidence>
<reference evidence="2 3" key="2">
    <citation type="journal article" date="2012" name="Eukaryot. Cell">
        <title>Genome update of Botrytis cinerea strains B05.10 and T4.</title>
        <authorList>
            <person name="Staats M."/>
            <person name="van Kan J.A."/>
        </authorList>
    </citation>
    <scope>NUCLEOTIDE SEQUENCE [LARGE SCALE GENOMIC DNA]</scope>
    <source>
        <strain evidence="2 3">B05.10</strain>
    </source>
</reference>
<feature type="compositionally biased region" description="Basic and acidic residues" evidence="1">
    <location>
        <begin position="550"/>
        <end position="573"/>
    </location>
</feature>
<dbReference type="Proteomes" id="UP000001798">
    <property type="component" value="Chromosome 5"/>
</dbReference>
<feature type="region of interest" description="Disordered" evidence="1">
    <location>
        <begin position="1"/>
        <end position="46"/>
    </location>
</feature>
<name>A0A384JH73_BOTFB</name>
<proteinExistence type="predicted"/>
<keyword evidence="3" id="KW-1185">Reference proteome</keyword>
<evidence type="ECO:0000313" key="3">
    <source>
        <dbReference type="Proteomes" id="UP000001798"/>
    </source>
</evidence>
<dbReference type="VEuPathDB" id="FungiDB:Bcin05g01370"/>
<feature type="compositionally biased region" description="Basic and acidic residues" evidence="1">
    <location>
        <begin position="805"/>
        <end position="820"/>
    </location>
</feature>
<dbReference type="RefSeq" id="XP_001549032.2">
    <property type="nucleotide sequence ID" value="XM_001548982.2"/>
</dbReference>
<accession>A0A384JH73</accession>
<feature type="compositionally biased region" description="Polar residues" evidence="1">
    <location>
        <begin position="328"/>
        <end position="338"/>
    </location>
</feature>
<feature type="region of interest" description="Disordered" evidence="1">
    <location>
        <begin position="770"/>
        <end position="820"/>
    </location>
</feature>
<evidence type="ECO:0000313" key="2">
    <source>
        <dbReference type="EMBL" id="ATZ49724.1"/>
    </source>
</evidence>